<evidence type="ECO:0000313" key="3">
    <source>
        <dbReference type="Proteomes" id="UP001367508"/>
    </source>
</evidence>
<dbReference type="EMBL" id="JAYMYQ010000001">
    <property type="protein sequence ID" value="KAK7361392.1"/>
    <property type="molecule type" value="Genomic_DNA"/>
</dbReference>
<protein>
    <submittedName>
        <fullName evidence="2">Uncharacterized protein</fullName>
    </submittedName>
</protein>
<gene>
    <name evidence="2" type="ORF">VNO77_03449</name>
</gene>
<reference evidence="2 3" key="1">
    <citation type="submission" date="2024-01" db="EMBL/GenBank/DDBJ databases">
        <title>The genomes of 5 underutilized Papilionoideae crops provide insights into root nodulation and disease resistanc.</title>
        <authorList>
            <person name="Jiang F."/>
        </authorList>
    </citation>
    <scope>NUCLEOTIDE SEQUENCE [LARGE SCALE GENOMIC DNA]</scope>
    <source>
        <strain evidence="2">LVBAO_FW01</strain>
        <tissue evidence="2">Leaves</tissue>
    </source>
</reference>
<feature type="compositionally biased region" description="Basic and acidic residues" evidence="1">
    <location>
        <begin position="64"/>
        <end position="75"/>
    </location>
</feature>
<evidence type="ECO:0000256" key="1">
    <source>
        <dbReference type="SAM" id="MobiDB-lite"/>
    </source>
</evidence>
<proteinExistence type="predicted"/>
<evidence type="ECO:0000313" key="2">
    <source>
        <dbReference type="EMBL" id="KAK7361392.1"/>
    </source>
</evidence>
<name>A0AAN9MVD6_CANGL</name>
<organism evidence="2 3">
    <name type="scientific">Canavalia gladiata</name>
    <name type="common">Sword bean</name>
    <name type="synonym">Dolichos gladiatus</name>
    <dbReference type="NCBI Taxonomy" id="3824"/>
    <lineage>
        <taxon>Eukaryota</taxon>
        <taxon>Viridiplantae</taxon>
        <taxon>Streptophyta</taxon>
        <taxon>Embryophyta</taxon>
        <taxon>Tracheophyta</taxon>
        <taxon>Spermatophyta</taxon>
        <taxon>Magnoliopsida</taxon>
        <taxon>eudicotyledons</taxon>
        <taxon>Gunneridae</taxon>
        <taxon>Pentapetalae</taxon>
        <taxon>rosids</taxon>
        <taxon>fabids</taxon>
        <taxon>Fabales</taxon>
        <taxon>Fabaceae</taxon>
        <taxon>Papilionoideae</taxon>
        <taxon>50 kb inversion clade</taxon>
        <taxon>NPAAA clade</taxon>
        <taxon>indigoferoid/millettioid clade</taxon>
        <taxon>Phaseoleae</taxon>
        <taxon>Canavalia</taxon>
    </lineage>
</organism>
<keyword evidence="3" id="KW-1185">Reference proteome</keyword>
<dbReference type="AlphaFoldDB" id="A0AAN9MVD6"/>
<feature type="region of interest" description="Disordered" evidence="1">
    <location>
        <begin position="38"/>
        <end position="75"/>
    </location>
</feature>
<comment type="caution">
    <text evidence="2">The sequence shown here is derived from an EMBL/GenBank/DDBJ whole genome shotgun (WGS) entry which is preliminary data.</text>
</comment>
<accession>A0AAN9MVD6</accession>
<dbReference type="Proteomes" id="UP001367508">
    <property type="component" value="Unassembled WGS sequence"/>
</dbReference>
<sequence length="159" mass="17878">MHVGGGVWFFGGSKKRGLSLGWRRKEEGDQRRFLLTPGTRSQARRRKGRNSAPRDPSSRLFSSLEKRKVSPDSKVRKSTQVTASLSLLGAVMLPKIAFWCKTRAILHHIILVRQGPSWELGLLGGVSHTVVEVWVRTPPMAFCSPNNCYAERQQMGHQN</sequence>